<evidence type="ECO:0000256" key="2">
    <source>
        <dbReference type="PROSITE-ProRule" id="PRU00335"/>
    </source>
</evidence>
<dbReference type="InterPro" id="IPR050109">
    <property type="entry name" value="HTH-type_TetR-like_transc_reg"/>
</dbReference>
<keyword evidence="1 2" id="KW-0238">DNA-binding</keyword>
<dbReference type="GO" id="GO:0000976">
    <property type="term" value="F:transcription cis-regulatory region binding"/>
    <property type="evidence" value="ECO:0007669"/>
    <property type="project" value="TreeGrafter"/>
</dbReference>
<feature type="DNA-binding region" description="H-T-H motif" evidence="2">
    <location>
        <begin position="45"/>
        <end position="64"/>
    </location>
</feature>
<dbReference type="InterPro" id="IPR001647">
    <property type="entry name" value="HTH_TetR"/>
</dbReference>
<evidence type="ECO:0000256" key="1">
    <source>
        <dbReference type="ARBA" id="ARBA00023125"/>
    </source>
</evidence>
<evidence type="ECO:0000313" key="4">
    <source>
        <dbReference type="EMBL" id="AHH96565.1"/>
    </source>
</evidence>
<dbReference type="Gene3D" id="1.10.357.10">
    <property type="entry name" value="Tetracycline Repressor, domain 2"/>
    <property type="match status" value="1"/>
</dbReference>
<evidence type="ECO:0000259" key="3">
    <source>
        <dbReference type="PROSITE" id="PS50977"/>
    </source>
</evidence>
<name>W5W741_9PSEU</name>
<reference evidence="4 5" key="1">
    <citation type="journal article" date="2014" name="BMC Genomics">
        <title>Complete genome sequence of producer of the glycopeptide antibiotic Aculeximycin Kutzneria albida DSM 43870T, a representative of minor genus of Pseudonocardiaceae.</title>
        <authorList>
            <person name="Rebets Y."/>
            <person name="Tokovenko B."/>
            <person name="Lushchyk I."/>
            <person name="Ruckert C."/>
            <person name="Zaburannyi N."/>
            <person name="Bechthold A."/>
            <person name="Kalinowski J."/>
            <person name="Luzhetskyy A."/>
        </authorList>
    </citation>
    <scope>NUCLEOTIDE SEQUENCE [LARGE SCALE GENOMIC DNA]</scope>
    <source>
        <strain evidence="4">DSM 43870</strain>
    </source>
</reference>
<protein>
    <submittedName>
        <fullName evidence="4">ArcR family transcription regulator</fullName>
    </submittedName>
</protein>
<dbReference type="PROSITE" id="PS50977">
    <property type="entry name" value="HTH_TETR_2"/>
    <property type="match status" value="1"/>
</dbReference>
<evidence type="ECO:0000313" key="5">
    <source>
        <dbReference type="Proteomes" id="UP000019225"/>
    </source>
</evidence>
<dbReference type="KEGG" id="kal:KALB_3198"/>
<dbReference type="GO" id="GO:0003700">
    <property type="term" value="F:DNA-binding transcription factor activity"/>
    <property type="evidence" value="ECO:0007669"/>
    <property type="project" value="TreeGrafter"/>
</dbReference>
<dbReference type="STRING" id="1449976.KALB_3198"/>
<dbReference type="PATRIC" id="fig|1449976.3.peg.3212"/>
<keyword evidence="5" id="KW-1185">Reference proteome</keyword>
<dbReference type="HOGENOM" id="CLU_069356_12_0_11"/>
<dbReference type="InterPro" id="IPR036271">
    <property type="entry name" value="Tet_transcr_reg_TetR-rel_C_sf"/>
</dbReference>
<proteinExistence type="predicted"/>
<dbReference type="SUPFAM" id="SSF48498">
    <property type="entry name" value="Tetracyclin repressor-like, C-terminal domain"/>
    <property type="match status" value="1"/>
</dbReference>
<sequence>MNHWFTSCVPYRRTPKVQARLDAQREALLEAAVQLLAEQGYAGCSVAAVAARAGVATGSVYRHFPGKAELVAELFRRVVSREVDAVEEAAGQPGDLVQRTVAVVETFAGRAMKAPRLAYALLAEPVDALVEAERLVFRRVFRDAFAVRVAEAVEAGQLPPQDPQVTAAALVGAVAEVLVGPLSEGAAHPDTIPSLVKFTLRALGERHATDA</sequence>
<feature type="domain" description="HTH tetR-type" evidence="3">
    <location>
        <begin position="22"/>
        <end position="82"/>
    </location>
</feature>
<dbReference type="AlphaFoldDB" id="W5W741"/>
<organism evidence="4 5">
    <name type="scientific">Kutzneria albida DSM 43870</name>
    <dbReference type="NCBI Taxonomy" id="1449976"/>
    <lineage>
        <taxon>Bacteria</taxon>
        <taxon>Bacillati</taxon>
        <taxon>Actinomycetota</taxon>
        <taxon>Actinomycetes</taxon>
        <taxon>Pseudonocardiales</taxon>
        <taxon>Pseudonocardiaceae</taxon>
        <taxon>Kutzneria</taxon>
    </lineage>
</organism>
<dbReference type="eggNOG" id="COG1309">
    <property type="taxonomic scope" value="Bacteria"/>
</dbReference>
<dbReference type="Proteomes" id="UP000019225">
    <property type="component" value="Chromosome"/>
</dbReference>
<dbReference type="PANTHER" id="PTHR30055:SF226">
    <property type="entry name" value="HTH-TYPE TRANSCRIPTIONAL REGULATOR PKSA"/>
    <property type="match status" value="1"/>
</dbReference>
<dbReference type="InterPro" id="IPR023772">
    <property type="entry name" value="DNA-bd_HTH_TetR-type_CS"/>
</dbReference>
<accession>W5W741</accession>
<dbReference type="PRINTS" id="PR00455">
    <property type="entry name" value="HTHTETR"/>
</dbReference>
<dbReference type="PROSITE" id="PS01081">
    <property type="entry name" value="HTH_TETR_1"/>
    <property type="match status" value="1"/>
</dbReference>
<gene>
    <name evidence="4" type="ORF">KALB_3198</name>
</gene>
<dbReference type="InterPro" id="IPR009057">
    <property type="entry name" value="Homeodomain-like_sf"/>
</dbReference>
<dbReference type="SUPFAM" id="SSF46689">
    <property type="entry name" value="Homeodomain-like"/>
    <property type="match status" value="1"/>
</dbReference>
<dbReference type="PANTHER" id="PTHR30055">
    <property type="entry name" value="HTH-TYPE TRANSCRIPTIONAL REGULATOR RUTR"/>
    <property type="match status" value="1"/>
</dbReference>
<dbReference type="EMBL" id="CP007155">
    <property type="protein sequence ID" value="AHH96565.1"/>
    <property type="molecule type" value="Genomic_DNA"/>
</dbReference>
<dbReference type="Pfam" id="PF00440">
    <property type="entry name" value="TetR_N"/>
    <property type="match status" value="1"/>
</dbReference>